<dbReference type="InterPro" id="IPR004838">
    <property type="entry name" value="NHTrfase_class1_PyrdxlP-BS"/>
</dbReference>
<organism evidence="4 5">
    <name type="scientific">Piedraia hortae CBS 480.64</name>
    <dbReference type="NCBI Taxonomy" id="1314780"/>
    <lineage>
        <taxon>Eukaryota</taxon>
        <taxon>Fungi</taxon>
        <taxon>Dikarya</taxon>
        <taxon>Ascomycota</taxon>
        <taxon>Pezizomycotina</taxon>
        <taxon>Dothideomycetes</taxon>
        <taxon>Dothideomycetidae</taxon>
        <taxon>Capnodiales</taxon>
        <taxon>Piedraiaceae</taxon>
        <taxon>Piedraia</taxon>
    </lineage>
</organism>
<gene>
    <name evidence="4" type="ORF">K470DRAFT_215279</name>
</gene>
<dbReference type="PRINTS" id="PR00753">
    <property type="entry name" value="ACCSYNTHASE"/>
</dbReference>
<feature type="domain" description="Aminotransferase class I/classII large" evidence="3">
    <location>
        <begin position="36"/>
        <end position="419"/>
    </location>
</feature>
<dbReference type="GO" id="GO:0030170">
    <property type="term" value="F:pyridoxal phosphate binding"/>
    <property type="evidence" value="ECO:0007669"/>
    <property type="project" value="InterPro"/>
</dbReference>
<dbReference type="PANTHER" id="PTHR43795:SF63">
    <property type="entry name" value="PUTATIVE (AFU_ORTHOLOGUE AFUA_4G00630)-RELATED"/>
    <property type="match status" value="1"/>
</dbReference>
<dbReference type="CDD" id="cd00609">
    <property type="entry name" value="AAT_like"/>
    <property type="match status" value="1"/>
</dbReference>
<dbReference type="InterPro" id="IPR015424">
    <property type="entry name" value="PyrdxlP-dep_Trfase"/>
</dbReference>
<evidence type="ECO:0000313" key="5">
    <source>
        <dbReference type="Proteomes" id="UP000799421"/>
    </source>
</evidence>
<proteinExistence type="inferred from homology"/>
<dbReference type="AlphaFoldDB" id="A0A6A7C2N5"/>
<dbReference type="Gene3D" id="3.90.1150.10">
    <property type="entry name" value="Aspartate Aminotransferase, domain 1"/>
    <property type="match status" value="1"/>
</dbReference>
<sequence length="440" mass="48516">MSLSKRGSSAEELNNSLTIWKILADQWSKSNPGGYVSLGVAENTLMHEELCDHITKHFQVASQQLTYGDGPAGSHRLRDSMARFLTKYLKPATPIKRNDITVTNGCTSAIEHMSWAFSNPGEGFLLGQPHYGAFETDITFRTESKLVQVPFGSGVDPVSVDCVAKYEASLSKAREAGTKVVGLFLCNPHNPLGRCYSRETLVELMKFCQRNNLHLISDEIYALSVWENTVDTDPAPNPFTSVLSIDPDGLIDASRIHVLWGMSKDFGANGLRLGAIISQHNPSLASSLSALAIYSSASSLTDVATANLLEDEQWVESYVIKNRKLLSENYAIVTRWAKDNDIEYLPGVNAAFFLWVNLGKAYKTRHASSEDIGCAKLDKLLLDQRIFLASGLAFGSEADGWFRIVFTHKKEFLMEGLKRVVQAMGVETAESQLPKLTGKL</sequence>
<dbReference type="EMBL" id="MU005973">
    <property type="protein sequence ID" value="KAF2861289.1"/>
    <property type="molecule type" value="Genomic_DNA"/>
</dbReference>
<name>A0A6A7C2N5_9PEZI</name>
<keyword evidence="4" id="KW-0808">Transferase</keyword>
<dbReference type="Pfam" id="PF00155">
    <property type="entry name" value="Aminotran_1_2"/>
    <property type="match status" value="1"/>
</dbReference>
<reference evidence="4" key="1">
    <citation type="journal article" date="2020" name="Stud. Mycol.">
        <title>101 Dothideomycetes genomes: a test case for predicting lifestyles and emergence of pathogens.</title>
        <authorList>
            <person name="Haridas S."/>
            <person name="Albert R."/>
            <person name="Binder M."/>
            <person name="Bloem J."/>
            <person name="Labutti K."/>
            <person name="Salamov A."/>
            <person name="Andreopoulos B."/>
            <person name="Baker S."/>
            <person name="Barry K."/>
            <person name="Bills G."/>
            <person name="Bluhm B."/>
            <person name="Cannon C."/>
            <person name="Castanera R."/>
            <person name="Culley D."/>
            <person name="Daum C."/>
            <person name="Ezra D."/>
            <person name="Gonzalez J."/>
            <person name="Henrissat B."/>
            <person name="Kuo A."/>
            <person name="Liang C."/>
            <person name="Lipzen A."/>
            <person name="Lutzoni F."/>
            <person name="Magnuson J."/>
            <person name="Mondo S."/>
            <person name="Nolan M."/>
            <person name="Ohm R."/>
            <person name="Pangilinan J."/>
            <person name="Park H.-J."/>
            <person name="Ramirez L."/>
            <person name="Alfaro M."/>
            <person name="Sun H."/>
            <person name="Tritt A."/>
            <person name="Yoshinaga Y."/>
            <person name="Zwiers L.-H."/>
            <person name="Turgeon B."/>
            <person name="Goodwin S."/>
            <person name="Spatafora J."/>
            <person name="Crous P."/>
            <person name="Grigoriev I."/>
        </authorList>
    </citation>
    <scope>NUCLEOTIDE SEQUENCE</scope>
    <source>
        <strain evidence="4">CBS 480.64</strain>
    </source>
</reference>
<evidence type="ECO:0000259" key="3">
    <source>
        <dbReference type="Pfam" id="PF00155"/>
    </source>
</evidence>
<dbReference type="Proteomes" id="UP000799421">
    <property type="component" value="Unassembled WGS sequence"/>
</dbReference>
<accession>A0A6A7C2N5</accession>
<evidence type="ECO:0000256" key="2">
    <source>
        <dbReference type="ARBA" id="ARBA00022898"/>
    </source>
</evidence>
<dbReference type="Gene3D" id="3.40.640.10">
    <property type="entry name" value="Type I PLP-dependent aspartate aminotransferase-like (Major domain)"/>
    <property type="match status" value="1"/>
</dbReference>
<evidence type="ECO:0000256" key="1">
    <source>
        <dbReference type="ARBA" id="ARBA00007441"/>
    </source>
</evidence>
<dbReference type="InterPro" id="IPR015421">
    <property type="entry name" value="PyrdxlP-dep_Trfase_major"/>
</dbReference>
<dbReference type="PROSITE" id="PS00105">
    <property type="entry name" value="AA_TRANSFER_CLASS_1"/>
    <property type="match status" value="1"/>
</dbReference>
<dbReference type="OrthoDB" id="7042322at2759"/>
<protein>
    <submittedName>
        <fullName evidence="4">PLP-dependent transferase</fullName>
    </submittedName>
</protein>
<keyword evidence="2" id="KW-0663">Pyridoxal phosphate</keyword>
<dbReference type="InterPro" id="IPR050478">
    <property type="entry name" value="Ethylene_sulfur-biosynth"/>
</dbReference>
<dbReference type="SUPFAM" id="SSF53383">
    <property type="entry name" value="PLP-dependent transferases"/>
    <property type="match status" value="1"/>
</dbReference>
<dbReference type="GO" id="GO:0008483">
    <property type="term" value="F:transaminase activity"/>
    <property type="evidence" value="ECO:0007669"/>
    <property type="project" value="TreeGrafter"/>
</dbReference>
<evidence type="ECO:0000313" key="4">
    <source>
        <dbReference type="EMBL" id="KAF2861289.1"/>
    </source>
</evidence>
<comment type="similarity">
    <text evidence="1">Belongs to the class-I pyridoxal-phosphate-dependent aminotransferase family.</text>
</comment>
<keyword evidence="5" id="KW-1185">Reference proteome</keyword>
<dbReference type="GO" id="GO:0006520">
    <property type="term" value="P:amino acid metabolic process"/>
    <property type="evidence" value="ECO:0007669"/>
    <property type="project" value="TreeGrafter"/>
</dbReference>
<dbReference type="InterPro" id="IPR004839">
    <property type="entry name" value="Aminotransferase_I/II_large"/>
</dbReference>
<dbReference type="PANTHER" id="PTHR43795">
    <property type="entry name" value="BIFUNCTIONAL ASPARTATE AMINOTRANSFERASE AND GLUTAMATE/ASPARTATE-PREPHENATE AMINOTRANSFERASE-RELATED"/>
    <property type="match status" value="1"/>
</dbReference>
<dbReference type="InterPro" id="IPR015422">
    <property type="entry name" value="PyrdxlP-dep_Trfase_small"/>
</dbReference>